<comment type="caution">
    <text evidence="1">The sequence shown here is derived from an EMBL/GenBank/DDBJ whole genome shotgun (WGS) entry which is preliminary data.</text>
</comment>
<sequence length="73" mass="8709">MFSTETILRKPKLNLMIFCQLKLDNSSVMQESILKNIHIVTGISQKFDFLEKNTQIENIFFVENRFMLKAKRR</sequence>
<protein>
    <submittedName>
        <fullName evidence="1">Uncharacterized protein</fullName>
    </submittedName>
</protein>
<evidence type="ECO:0000313" key="1">
    <source>
        <dbReference type="EMBL" id="RNA06818.1"/>
    </source>
</evidence>
<dbReference type="EMBL" id="REGN01007279">
    <property type="protein sequence ID" value="RNA06818.1"/>
    <property type="molecule type" value="Genomic_DNA"/>
</dbReference>
<keyword evidence="2" id="KW-1185">Reference proteome</keyword>
<dbReference type="Proteomes" id="UP000276133">
    <property type="component" value="Unassembled WGS sequence"/>
</dbReference>
<evidence type="ECO:0000313" key="2">
    <source>
        <dbReference type="Proteomes" id="UP000276133"/>
    </source>
</evidence>
<organism evidence="1 2">
    <name type="scientific">Brachionus plicatilis</name>
    <name type="common">Marine rotifer</name>
    <name type="synonym">Brachionus muelleri</name>
    <dbReference type="NCBI Taxonomy" id="10195"/>
    <lineage>
        <taxon>Eukaryota</taxon>
        <taxon>Metazoa</taxon>
        <taxon>Spiralia</taxon>
        <taxon>Gnathifera</taxon>
        <taxon>Rotifera</taxon>
        <taxon>Eurotatoria</taxon>
        <taxon>Monogononta</taxon>
        <taxon>Pseudotrocha</taxon>
        <taxon>Ploima</taxon>
        <taxon>Brachionidae</taxon>
        <taxon>Brachionus</taxon>
    </lineage>
</organism>
<gene>
    <name evidence="1" type="ORF">BpHYR1_012193</name>
</gene>
<accession>A0A3M7Q781</accession>
<reference evidence="1 2" key="1">
    <citation type="journal article" date="2018" name="Sci. Rep.">
        <title>Genomic signatures of local adaptation to the degree of environmental predictability in rotifers.</title>
        <authorList>
            <person name="Franch-Gras L."/>
            <person name="Hahn C."/>
            <person name="Garcia-Roger E.M."/>
            <person name="Carmona M.J."/>
            <person name="Serra M."/>
            <person name="Gomez A."/>
        </authorList>
    </citation>
    <scope>NUCLEOTIDE SEQUENCE [LARGE SCALE GENOMIC DNA]</scope>
    <source>
        <strain evidence="1">HYR1</strain>
    </source>
</reference>
<name>A0A3M7Q781_BRAPC</name>
<dbReference type="AlphaFoldDB" id="A0A3M7Q781"/>
<proteinExistence type="predicted"/>